<gene>
    <name evidence="5" type="ORF">CALMAC_LOCUS476</name>
</gene>
<dbReference type="GO" id="GO:0019878">
    <property type="term" value="P:lysine biosynthetic process via aminoadipic acid"/>
    <property type="evidence" value="ECO:0007669"/>
    <property type="project" value="TreeGrafter"/>
</dbReference>
<dbReference type="GO" id="GO:0005737">
    <property type="term" value="C:cytoplasm"/>
    <property type="evidence" value="ECO:0007669"/>
    <property type="project" value="TreeGrafter"/>
</dbReference>
<feature type="domain" description="Alanine dehydrogenase/pyridine nucleotide transhydrogenase NAD(H)-binding" evidence="3">
    <location>
        <begin position="195"/>
        <end position="398"/>
    </location>
</feature>
<keyword evidence="6" id="KW-1185">Reference proteome</keyword>
<sequence>MWKSEQILLKSVGRRNYSHAKKIIAIRREDQSVWERRAPFSPSHVKKLVKYGVKVIVQPSNRRAYPMQAYINAGAIVQEDISEANVIFGVKQVPLEHLIPEKTYCIFSHTIKAQEGNMPMLDAILEKRIRLIDYEKLMDEKGTRVVAFGKMAGIAGVINILHGLGLRLLALGHHTPFMHIGPAHNYRNSSMARQAVRDAGYEIALGLMPKSIGPLTFVFTGSGNVSQGSQEVFQELPHEYVPPELLKKAAEHGSLNKVYGCEVRRRHYLERKEGGGFDSAEYEEHPERYISMFSKKIAPYASVLVNGIYWAPNSPKLLTIPDAKHLLRPAVTPWLPTSVGAPALPHRMLGICDISADPGGSIEFMNECTTIDTPFCLYDADRNKDTKSFKGPGVLVCSIDNMPTQIPRESTDFFGDLLFPFAFDIMQSNAQEPLDAHNFSTVVHGAIIASNGQLTPNYQYIEELRKTHM</sequence>
<dbReference type="InterPro" id="IPR051168">
    <property type="entry name" value="AASS"/>
</dbReference>
<feature type="domain" description="Alanine dehydrogenase/pyridine nucleotide transhydrogenase N-terminal" evidence="4">
    <location>
        <begin position="25"/>
        <end position="155"/>
    </location>
</feature>
<accession>A0A653BF40</accession>
<evidence type="ECO:0000313" key="6">
    <source>
        <dbReference type="Proteomes" id="UP000410492"/>
    </source>
</evidence>
<evidence type="ECO:0000259" key="4">
    <source>
        <dbReference type="SMART" id="SM01003"/>
    </source>
</evidence>
<dbReference type="EMBL" id="CAACVG010000497">
    <property type="protein sequence ID" value="VEN34197.1"/>
    <property type="molecule type" value="Genomic_DNA"/>
</dbReference>
<dbReference type="PANTHER" id="PTHR11133">
    <property type="entry name" value="SACCHAROPINE DEHYDROGENASE"/>
    <property type="match status" value="1"/>
</dbReference>
<proteinExistence type="inferred from homology"/>
<dbReference type="PANTHER" id="PTHR11133:SF22">
    <property type="entry name" value="ALPHA-AMINOADIPIC SEMIALDEHYDE SYNTHASE, MITOCHONDRIAL"/>
    <property type="match status" value="1"/>
</dbReference>
<dbReference type="CDD" id="cd12189">
    <property type="entry name" value="LKR_SDH_like"/>
    <property type="match status" value="1"/>
</dbReference>
<dbReference type="Gene3D" id="3.40.50.720">
    <property type="entry name" value="NAD(P)-binding Rossmann-like Domain"/>
    <property type="match status" value="1"/>
</dbReference>
<dbReference type="FunFam" id="3.40.50.720:FF:000087">
    <property type="entry name" value="alpha-aminoadipic semialdehyde synthase, mitochondrial"/>
    <property type="match status" value="1"/>
</dbReference>
<dbReference type="InterPro" id="IPR007886">
    <property type="entry name" value="AlaDH/PNT_N"/>
</dbReference>
<keyword evidence="2" id="KW-0560">Oxidoreductase</keyword>
<dbReference type="Proteomes" id="UP000410492">
    <property type="component" value="Unassembled WGS sequence"/>
</dbReference>
<evidence type="ECO:0000259" key="3">
    <source>
        <dbReference type="SMART" id="SM01002"/>
    </source>
</evidence>
<organism evidence="5 6">
    <name type="scientific">Callosobruchus maculatus</name>
    <name type="common">Southern cowpea weevil</name>
    <name type="synonym">Pulse bruchid</name>
    <dbReference type="NCBI Taxonomy" id="64391"/>
    <lineage>
        <taxon>Eukaryota</taxon>
        <taxon>Metazoa</taxon>
        <taxon>Ecdysozoa</taxon>
        <taxon>Arthropoda</taxon>
        <taxon>Hexapoda</taxon>
        <taxon>Insecta</taxon>
        <taxon>Pterygota</taxon>
        <taxon>Neoptera</taxon>
        <taxon>Endopterygota</taxon>
        <taxon>Coleoptera</taxon>
        <taxon>Polyphaga</taxon>
        <taxon>Cucujiformia</taxon>
        <taxon>Chrysomeloidea</taxon>
        <taxon>Chrysomelidae</taxon>
        <taxon>Bruchinae</taxon>
        <taxon>Bruchini</taxon>
        <taxon>Callosobruchus</taxon>
    </lineage>
</organism>
<dbReference type="OrthoDB" id="10059875at2759"/>
<dbReference type="GO" id="GO:0004753">
    <property type="term" value="F:saccharopine dehydrogenase activity"/>
    <property type="evidence" value="ECO:0007669"/>
    <property type="project" value="TreeGrafter"/>
</dbReference>
<evidence type="ECO:0008006" key="7">
    <source>
        <dbReference type="Google" id="ProtNLM"/>
    </source>
</evidence>
<comment type="similarity">
    <text evidence="1">In the N-terminal section; belongs to the AlaDH/PNT family.</text>
</comment>
<dbReference type="InterPro" id="IPR007698">
    <property type="entry name" value="AlaDH/PNT_NAD(H)-bd"/>
</dbReference>
<evidence type="ECO:0000256" key="2">
    <source>
        <dbReference type="ARBA" id="ARBA00023002"/>
    </source>
</evidence>
<evidence type="ECO:0000256" key="1">
    <source>
        <dbReference type="ARBA" id="ARBA00005624"/>
    </source>
</evidence>
<name>A0A653BF40_CALMS</name>
<reference evidence="5 6" key="1">
    <citation type="submission" date="2019-01" db="EMBL/GenBank/DDBJ databases">
        <authorList>
            <person name="Sayadi A."/>
        </authorList>
    </citation>
    <scope>NUCLEOTIDE SEQUENCE [LARGE SCALE GENOMIC DNA]</scope>
</reference>
<dbReference type="SMART" id="SM01003">
    <property type="entry name" value="AlaDh_PNT_N"/>
    <property type="match status" value="1"/>
</dbReference>
<dbReference type="Pfam" id="PF05222">
    <property type="entry name" value="AlaDh_PNT_N"/>
    <property type="match status" value="1"/>
</dbReference>
<dbReference type="SUPFAM" id="SSF52283">
    <property type="entry name" value="Formate/glycerate dehydrogenase catalytic domain-like"/>
    <property type="match status" value="1"/>
</dbReference>
<protein>
    <recommendedName>
        <fullName evidence="7">Alanine dehydrogenase/pyridine nucleotide transhydrogenase N-terminal domain-containing protein</fullName>
    </recommendedName>
</protein>
<dbReference type="AlphaFoldDB" id="A0A653BF40"/>
<evidence type="ECO:0000313" key="5">
    <source>
        <dbReference type="EMBL" id="VEN34197.1"/>
    </source>
</evidence>
<dbReference type="SMART" id="SM01002">
    <property type="entry name" value="AlaDh_PNT_C"/>
    <property type="match status" value="1"/>
</dbReference>